<accession>A0A5N5M463</accession>
<keyword evidence="6 15" id="KW-1133">Transmembrane helix</keyword>
<comment type="caution">
    <text evidence="18">The sequence shown here is derived from an EMBL/GenBank/DDBJ whole genome shotgun (WGS) entry which is preliminary data.</text>
</comment>
<keyword evidence="19" id="KW-1185">Reference proteome</keyword>
<keyword evidence="13" id="KW-0393">Immunoglobulin domain</keyword>
<evidence type="ECO:0000256" key="4">
    <source>
        <dbReference type="ARBA" id="ARBA00022729"/>
    </source>
</evidence>
<evidence type="ECO:0000256" key="6">
    <source>
        <dbReference type="ARBA" id="ARBA00022989"/>
    </source>
</evidence>
<keyword evidence="5" id="KW-0391">Immunity</keyword>
<evidence type="ECO:0000259" key="17">
    <source>
        <dbReference type="Pfam" id="PF07686"/>
    </source>
</evidence>
<evidence type="ECO:0000256" key="13">
    <source>
        <dbReference type="ARBA" id="ARBA00023319"/>
    </source>
</evidence>
<dbReference type="AlphaFoldDB" id="A0A5N5M463"/>
<dbReference type="PANTHER" id="PTHR10441">
    <property type="entry name" value="CD8 ALPHA CHAIN"/>
    <property type="match status" value="1"/>
</dbReference>
<evidence type="ECO:0000313" key="19">
    <source>
        <dbReference type="Proteomes" id="UP000327468"/>
    </source>
</evidence>
<feature type="chain" id="PRO_5024400999" description="Immunoglobulin V-set domain-containing protein" evidence="16">
    <location>
        <begin position="20"/>
        <end position="227"/>
    </location>
</feature>
<feature type="compositionally biased region" description="Basic residues" evidence="14">
    <location>
        <begin position="205"/>
        <end position="217"/>
    </location>
</feature>
<gene>
    <name evidence="18" type="ORF">PHYPO_G00065300</name>
</gene>
<dbReference type="GO" id="GO:0005886">
    <property type="term" value="C:plasma membrane"/>
    <property type="evidence" value="ECO:0007669"/>
    <property type="project" value="UniProtKB-SubCell"/>
</dbReference>
<evidence type="ECO:0000313" key="18">
    <source>
        <dbReference type="EMBL" id="KAB5549253.1"/>
    </source>
</evidence>
<evidence type="ECO:0000256" key="7">
    <source>
        <dbReference type="ARBA" id="ARBA00023130"/>
    </source>
</evidence>
<evidence type="ECO:0000256" key="12">
    <source>
        <dbReference type="ARBA" id="ARBA00023288"/>
    </source>
</evidence>
<dbReference type="SUPFAM" id="SSF48726">
    <property type="entry name" value="Immunoglobulin"/>
    <property type="match status" value="1"/>
</dbReference>
<evidence type="ECO:0000256" key="1">
    <source>
        <dbReference type="ARBA" id="ARBA00004251"/>
    </source>
</evidence>
<dbReference type="EMBL" id="VFJC01000016">
    <property type="protein sequence ID" value="KAB5549253.1"/>
    <property type="molecule type" value="Genomic_DNA"/>
</dbReference>
<dbReference type="Pfam" id="PF07686">
    <property type="entry name" value="V-set"/>
    <property type="match status" value="1"/>
</dbReference>
<feature type="domain" description="Immunoglobulin V-set" evidence="17">
    <location>
        <begin position="26"/>
        <end position="117"/>
    </location>
</feature>
<dbReference type="InterPro" id="IPR015468">
    <property type="entry name" value="CD8_asu"/>
</dbReference>
<dbReference type="InterPro" id="IPR036179">
    <property type="entry name" value="Ig-like_dom_sf"/>
</dbReference>
<evidence type="ECO:0000256" key="16">
    <source>
        <dbReference type="SAM" id="SignalP"/>
    </source>
</evidence>
<evidence type="ECO:0000256" key="2">
    <source>
        <dbReference type="ARBA" id="ARBA00022475"/>
    </source>
</evidence>
<keyword evidence="4 16" id="KW-0732">Signal</keyword>
<proteinExistence type="predicted"/>
<evidence type="ECO:0000256" key="3">
    <source>
        <dbReference type="ARBA" id="ARBA00022692"/>
    </source>
</evidence>
<evidence type="ECO:0000256" key="11">
    <source>
        <dbReference type="ARBA" id="ARBA00023180"/>
    </source>
</evidence>
<name>A0A5N5M463_PANHP</name>
<dbReference type="Gene3D" id="2.60.40.10">
    <property type="entry name" value="Immunoglobulins"/>
    <property type="match status" value="1"/>
</dbReference>
<dbReference type="InterPro" id="IPR013106">
    <property type="entry name" value="Ig_V-set"/>
</dbReference>
<dbReference type="Proteomes" id="UP000327468">
    <property type="component" value="Chromosome 15"/>
</dbReference>
<dbReference type="InterPro" id="IPR013783">
    <property type="entry name" value="Ig-like_fold"/>
</dbReference>
<keyword evidence="7" id="KW-1064">Adaptive immunity</keyword>
<dbReference type="GO" id="GO:0002250">
    <property type="term" value="P:adaptive immune response"/>
    <property type="evidence" value="ECO:0007669"/>
    <property type="project" value="UniProtKB-KW"/>
</dbReference>
<keyword evidence="12" id="KW-0449">Lipoprotein</keyword>
<evidence type="ECO:0000256" key="14">
    <source>
        <dbReference type="SAM" id="MobiDB-lite"/>
    </source>
</evidence>
<reference evidence="18 19" key="1">
    <citation type="submission" date="2019-06" db="EMBL/GenBank/DDBJ databases">
        <title>A chromosome-scale genome assembly of the striped catfish, Pangasianodon hypophthalmus.</title>
        <authorList>
            <person name="Wen M."/>
            <person name="Zahm M."/>
            <person name="Roques C."/>
            <person name="Cabau C."/>
            <person name="Klopp C."/>
            <person name="Donnadieu C."/>
            <person name="Jouanno E."/>
            <person name="Avarre J.-C."/>
            <person name="Campet M."/>
            <person name="Ha T.T.T."/>
            <person name="Dugue R."/>
            <person name="Lampietro C."/>
            <person name="Louis A."/>
            <person name="Herpin A."/>
            <person name="Echchiki A."/>
            <person name="Berthelot C."/>
            <person name="Parey E."/>
            <person name="Roest-Crollius H."/>
            <person name="Braasch I."/>
            <person name="Postlethwait J."/>
            <person name="Bobe J."/>
            <person name="Montfort J."/>
            <person name="Bouchez O."/>
            <person name="Begum T."/>
            <person name="Schartl M."/>
            <person name="Guiguen Y."/>
        </authorList>
    </citation>
    <scope>NUCLEOTIDE SEQUENCE [LARGE SCALE GENOMIC DNA]</scope>
    <source>
        <strain evidence="18 19">Indonesia</strain>
        <tissue evidence="18">Blood</tissue>
    </source>
</reference>
<evidence type="ECO:0000256" key="8">
    <source>
        <dbReference type="ARBA" id="ARBA00023136"/>
    </source>
</evidence>
<feature type="signal peptide" evidence="16">
    <location>
        <begin position="1"/>
        <end position="19"/>
    </location>
</feature>
<organism evidence="18 19">
    <name type="scientific">Pangasianodon hypophthalmus</name>
    <name type="common">Striped catfish</name>
    <name type="synonym">Helicophagus hypophthalmus</name>
    <dbReference type="NCBI Taxonomy" id="310915"/>
    <lineage>
        <taxon>Eukaryota</taxon>
        <taxon>Metazoa</taxon>
        <taxon>Chordata</taxon>
        <taxon>Craniata</taxon>
        <taxon>Vertebrata</taxon>
        <taxon>Euteleostomi</taxon>
        <taxon>Actinopterygii</taxon>
        <taxon>Neopterygii</taxon>
        <taxon>Teleostei</taxon>
        <taxon>Ostariophysi</taxon>
        <taxon>Siluriformes</taxon>
        <taxon>Pangasiidae</taxon>
        <taxon>Pangasianodon</taxon>
    </lineage>
</organism>
<evidence type="ECO:0000256" key="15">
    <source>
        <dbReference type="SAM" id="Phobius"/>
    </source>
</evidence>
<protein>
    <recommendedName>
        <fullName evidence="17">Immunoglobulin V-set domain-containing protein</fullName>
    </recommendedName>
</protein>
<comment type="subcellular location">
    <subcellularLocation>
        <location evidence="1">Cell membrane</location>
        <topology evidence="1">Single-pass type I membrane protein</topology>
    </subcellularLocation>
</comment>
<keyword evidence="10" id="KW-1015">Disulfide bond</keyword>
<dbReference type="PANTHER" id="PTHR10441:SF2">
    <property type="entry name" value="T-CELL SURFACE GLYCOPROTEIN CD8 ALPHA CHAIN"/>
    <property type="match status" value="1"/>
</dbReference>
<evidence type="ECO:0000256" key="9">
    <source>
        <dbReference type="ARBA" id="ARBA00023139"/>
    </source>
</evidence>
<keyword evidence="11" id="KW-0325">Glycoprotein</keyword>
<keyword evidence="3 15" id="KW-0812">Transmembrane</keyword>
<keyword evidence="2" id="KW-1003">Cell membrane</keyword>
<feature type="transmembrane region" description="Helical" evidence="15">
    <location>
        <begin position="173"/>
        <end position="195"/>
    </location>
</feature>
<evidence type="ECO:0000256" key="5">
    <source>
        <dbReference type="ARBA" id="ARBA00022859"/>
    </source>
</evidence>
<evidence type="ECO:0000256" key="10">
    <source>
        <dbReference type="ARBA" id="ARBA00023157"/>
    </source>
</evidence>
<keyword evidence="9" id="KW-0564">Palmitate</keyword>
<sequence>MTQILSVLCVFLLFHGVEGAVQEKVVEENKNERLTCVGASSATVFWLRLKENGQGFEYVATYSKSKNSGKVSDKNKFAVSEKSFEITSFEKQKDSGTYSCVSINNNELQFGGTTKLRGETVPTTIKPKIQTTPVQQAAITTKPAVTCGRNSKVSTSGTKSERLDVLLGCELHIFIPLAAGCGLLLLILVITILYCNRIRTRRCPHHYKKQSRSRPAGHKTLPSPPDY</sequence>
<feature type="region of interest" description="Disordered" evidence="14">
    <location>
        <begin position="205"/>
        <end position="227"/>
    </location>
</feature>
<keyword evidence="8 15" id="KW-0472">Membrane</keyword>